<evidence type="ECO:0000256" key="14">
    <source>
        <dbReference type="ARBA" id="ARBA00023098"/>
    </source>
</evidence>
<dbReference type="GO" id="GO:0004605">
    <property type="term" value="F:phosphatidate cytidylyltransferase activity"/>
    <property type="evidence" value="ECO:0007669"/>
    <property type="project" value="UniProtKB-EC"/>
</dbReference>
<feature type="transmembrane region" description="Helical" evidence="19">
    <location>
        <begin position="87"/>
        <end position="107"/>
    </location>
</feature>
<feature type="transmembrane region" description="Helical" evidence="19">
    <location>
        <begin position="56"/>
        <end position="81"/>
    </location>
</feature>
<evidence type="ECO:0000256" key="17">
    <source>
        <dbReference type="ARBA" id="ARBA00023264"/>
    </source>
</evidence>
<protein>
    <recommendedName>
        <fullName evidence="7 18">Phosphatidate cytidylyltransferase</fullName>
        <ecNumber evidence="6 18">2.7.7.41</ecNumber>
    </recommendedName>
</protein>
<keyword evidence="13 19" id="KW-1133">Transmembrane helix</keyword>
<evidence type="ECO:0000256" key="7">
    <source>
        <dbReference type="ARBA" id="ARBA00019373"/>
    </source>
</evidence>
<keyword evidence="11 18" id="KW-0812">Transmembrane</keyword>
<evidence type="ECO:0000256" key="2">
    <source>
        <dbReference type="ARBA" id="ARBA00004651"/>
    </source>
</evidence>
<evidence type="ECO:0000256" key="12">
    <source>
        <dbReference type="ARBA" id="ARBA00022695"/>
    </source>
</evidence>
<dbReference type="GO" id="GO:0016024">
    <property type="term" value="P:CDP-diacylglycerol biosynthetic process"/>
    <property type="evidence" value="ECO:0007669"/>
    <property type="project" value="UniProtKB-UniPathway"/>
</dbReference>
<comment type="similarity">
    <text evidence="5 18">Belongs to the CDS family.</text>
</comment>
<keyword evidence="21" id="KW-1185">Reference proteome</keyword>
<evidence type="ECO:0000313" key="20">
    <source>
        <dbReference type="EMBL" id="OMG55084.1"/>
    </source>
</evidence>
<dbReference type="Proteomes" id="UP000187526">
    <property type="component" value="Unassembled WGS sequence"/>
</dbReference>
<comment type="pathway">
    <text evidence="4">Lipid metabolism.</text>
</comment>
<dbReference type="UniPathway" id="UPA00557">
    <property type="reaction ID" value="UER00614"/>
</dbReference>
<dbReference type="InterPro" id="IPR000374">
    <property type="entry name" value="PC_trans"/>
</dbReference>
<dbReference type="EMBL" id="MTHD01000002">
    <property type="protein sequence ID" value="OMG55084.1"/>
    <property type="molecule type" value="Genomic_DNA"/>
</dbReference>
<evidence type="ECO:0000256" key="15">
    <source>
        <dbReference type="ARBA" id="ARBA00023136"/>
    </source>
</evidence>
<feature type="transmembrane region" description="Helical" evidence="19">
    <location>
        <begin position="182"/>
        <end position="202"/>
    </location>
</feature>
<dbReference type="EC" id="2.7.7.41" evidence="6 18"/>
<keyword evidence="8" id="KW-1003">Cell membrane</keyword>
<keyword evidence="9" id="KW-0444">Lipid biosynthesis</keyword>
<comment type="pathway">
    <text evidence="3 18">Phospholipid metabolism; CDP-diacylglycerol biosynthesis; CDP-diacylglycerol from sn-glycerol 3-phosphate: step 3/3.</text>
</comment>
<feature type="transmembrane region" description="Helical" evidence="19">
    <location>
        <begin position="7"/>
        <end position="23"/>
    </location>
</feature>
<evidence type="ECO:0000256" key="18">
    <source>
        <dbReference type="RuleBase" id="RU003938"/>
    </source>
</evidence>
<evidence type="ECO:0000256" key="10">
    <source>
        <dbReference type="ARBA" id="ARBA00022679"/>
    </source>
</evidence>
<sequence length="276" mass="29632">MLKTRVITALAMMAVLLPSLFWLPQSAWALLIAAFIGVGAWEWGALLGWSNGRRVLLGMVTAVACALLSLLDPAAIGAAGFQPAQTWVFVFYGLSTAFWLLLIPFWLKARWAVRGLPGLLVGAVVLLPTWLAMVQLRAIGPGVLLAVFAIVWMADIAAYFAGRRFGKRKLAPSISPGKTWEGAYGATVGVLVYGLLIGHYFLAGQVALPLWIVALLIVTAVSIIGDLFESLLKRKAGIKDSSNVLPGHGGVLDRIDSLTSTLPVVAMVWLLFIQRA</sequence>
<evidence type="ECO:0000256" key="1">
    <source>
        <dbReference type="ARBA" id="ARBA00001698"/>
    </source>
</evidence>
<comment type="catalytic activity">
    <reaction evidence="1 18">
        <text>a 1,2-diacyl-sn-glycero-3-phosphate + CTP + H(+) = a CDP-1,2-diacyl-sn-glycerol + diphosphate</text>
        <dbReference type="Rhea" id="RHEA:16229"/>
        <dbReference type="ChEBI" id="CHEBI:15378"/>
        <dbReference type="ChEBI" id="CHEBI:33019"/>
        <dbReference type="ChEBI" id="CHEBI:37563"/>
        <dbReference type="ChEBI" id="CHEBI:58332"/>
        <dbReference type="ChEBI" id="CHEBI:58608"/>
        <dbReference type="EC" id="2.7.7.41"/>
    </reaction>
</comment>
<feature type="transmembrane region" description="Helical" evidence="19">
    <location>
        <begin position="142"/>
        <end position="161"/>
    </location>
</feature>
<dbReference type="STRING" id="418702.BJN45_08015"/>
<proteinExistence type="inferred from homology"/>
<evidence type="ECO:0000256" key="5">
    <source>
        <dbReference type="ARBA" id="ARBA00010185"/>
    </source>
</evidence>
<accession>A0A1R1I8T1</accession>
<organism evidence="20 21">
    <name type="scientific">Azonexus hydrophilus</name>
    <dbReference type="NCBI Taxonomy" id="418702"/>
    <lineage>
        <taxon>Bacteria</taxon>
        <taxon>Pseudomonadati</taxon>
        <taxon>Pseudomonadota</taxon>
        <taxon>Betaproteobacteria</taxon>
        <taxon>Rhodocyclales</taxon>
        <taxon>Azonexaceae</taxon>
        <taxon>Azonexus</taxon>
    </lineage>
</organism>
<keyword evidence="12 18" id="KW-0548">Nucleotidyltransferase</keyword>
<feature type="transmembrane region" description="Helical" evidence="19">
    <location>
        <begin position="208"/>
        <end position="228"/>
    </location>
</feature>
<dbReference type="GO" id="GO:0005886">
    <property type="term" value="C:plasma membrane"/>
    <property type="evidence" value="ECO:0007669"/>
    <property type="project" value="UniProtKB-SubCell"/>
</dbReference>
<evidence type="ECO:0000256" key="11">
    <source>
        <dbReference type="ARBA" id="ARBA00022692"/>
    </source>
</evidence>
<comment type="subcellular location">
    <subcellularLocation>
        <location evidence="2">Cell membrane</location>
        <topology evidence="2">Multi-pass membrane protein</topology>
    </subcellularLocation>
</comment>
<feature type="transmembrane region" description="Helical" evidence="19">
    <location>
        <begin position="29"/>
        <end position="49"/>
    </location>
</feature>
<comment type="caution">
    <text evidence="20">The sequence shown here is derived from an EMBL/GenBank/DDBJ whole genome shotgun (WGS) entry which is preliminary data.</text>
</comment>
<dbReference type="PANTHER" id="PTHR46382:SF1">
    <property type="entry name" value="PHOSPHATIDATE CYTIDYLYLTRANSFERASE"/>
    <property type="match status" value="1"/>
</dbReference>
<keyword evidence="16" id="KW-0594">Phospholipid biosynthesis</keyword>
<evidence type="ECO:0000256" key="8">
    <source>
        <dbReference type="ARBA" id="ARBA00022475"/>
    </source>
</evidence>
<dbReference type="PANTHER" id="PTHR46382">
    <property type="entry name" value="PHOSPHATIDATE CYTIDYLYLTRANSFERASE"/>
    <property type="match status" value="1"/>
</dbReference>
<keyword evidence="14" id="KW-0443">Lipid metabolism</keyword>
<evidence type="ECO:0000313" key="21">
    <source>
        <dbReference type="Proteomes" id="UP000187526"/>
    </source>
</evidence>
<dbReference type="OrthoDB" id="9799199at2"/>
<gene>
    <name evidence="20" type="ORF">BJN45_08015</name>
</gene>
<keyword evidence="15 19" id="KW-0472">Membrane</keyword>
<dbReference type="Pfam" id="PF01148">
    <property type="entry name" value="CTP_transf_1"/>
    <property type="match status" value="1"/>
</dbReference>
<dbReference type="RefSeq" id="WP_076093771.1">
    <property type="nucleotide sequence ID" value="NZ_MTHD01000002.1"/>
</dbReference>
<dbReference type="AlphaFoldDB" id="A0A1R1I8T1"/>
<feature type="transmembrane region" description="Helical" evidence="19">
    <location>
        <begin position="119"/>
        <end position="136"/>
    </location>
</feature>
<evidence type="ECO:0000256" key="9">
    <source>
        <dbReference type="ARBA" id="ARBA00022516"/>
    </source>
</evidence>
<evidence type="ECO:0000256" key="6">
    <source>
        <dbReference type="ARBA" id="ARBA00012487"/>
    </source>
</evidence>
<keyword evidence="10 18" id="KW-0808">Transferase</keyword>
<name>A0A1R1I8T1_9RHOO</name>
<reference evidence="20 21" key="1">
    <citation type="submission" date="2016-10" db="EMBL/GenBank/DDBJ databases">
        <title>Alkaliphiles isolated from bioreactors.</title>
        <authorList>
            <person name="Salah Z."/>
            <person name="Rout S.P."/>
            <person name="Humphreys P.N."/>
        </authorList>
    </citation>
    <scope>NUCLEOTIDE SEQUENCE [LARGE SCALE GENOMIC DNA]</scope>
    <source>
        <strain evidence="20 21">ZS02</strain>
    </source>
</reference>
<evidence type="ECO:0000256" key="4">
    <source>
        <dbReference type="ARBA" id="ARBA00005189"/>
    </source>
</evidence>
<evidence type="ECO:0000256" key="16">
    <source>
        <dbReference type="ARBA" id="ARBA00023209"/>
    </source>
</evidence>
<evidence type="ECO:0000256" key="19">
    <source>
        <dbReference type="SAM" id="Phobius"/>
    </source>
</evidence>
<dbReference type="PROSITE" id="PS01315">
    <property type="entry name" value="CDS"/>
    <property type="match status" value="1"/>
</dbReference>
<evidence type="ECO:0000256" key="3">
    <source>
        <dbReference type="ARBA" id="ARBA00005119"/>
    </source>
</evidence>
<evidence type="ECO:0000256" key="13">
    <source>
        <dbReference type="ARBA" id="ARBA00022989"/>
    </source>
</evidence>
<keyword evidence="17" id="KW-1208">Phospholipid metabolism</keyword>